<dbReference type="EMBL" id="BMAV01009201">
    <property type="protein sequence ID" value="GFY53293.1"/>
    <property type="molecule type" value="Genomic_DNA"/>
</dbReference>
<organism evidence="1 2">
    <name type="scientific">Trichonephila inaurata madagascariensis</name>
    <dbReference type="NCBI Taxonomy" id="2747483"/>
    <lineage>
        <taxon>Eukaryota</taxon>
        <taxon>Metazoa</taxon>
        <taxon>Ecdysozoa</taxon>
        <taxon>Arthropoda</taxon>
        <taxon>Chelicerata</taxon>
        <taxon>Arachnida</taxon>
        <taxon>Araneae</taxon>
        <taxon>Araneomorphae</taxon>
        <taxon>Entelegynae</taxon>
        <taxon>Araneoidea</taxon>
        <taxon>Nephilidae</taxon>
        <taxon>Trichonephila</taxon>
        <taxon>Trichonephila inaurata</taxon>
    </lineage>
</organism>
<proteinExistence type="predicted"/>
<dbReference type="Proteomes" id="UP000886998">
    <property type="component" value="Unassembled WGS sequence"/>
</dbReference>
<protein>
    <submittedName>
        <fullName evidence="1">Uncharacterized protein</fullName>
    </submittedName>
</protein>
<dbReference type="AlphaFoldDB" id="A0A8X6XHD2"/>
<accession>A0A8X6XHD2</accession>
<sequence>MSFHIAEHLFALDLIDLVMKRRFEESQIQDQSLPFTPEIRSFVCSFLDREEMKINRIFSRVQGNQVYKNGAVLAPSIALEEISDFVKKYISAGFQSENTIWLKLGMESQLSIEQPTTSFTEEETADIQSVKRDKLQELYNHIKKQTKKAVTV</sequence>
<reference evidence="1" key="1">
    <citation type="submission" date="2020-08" db="EMBL/GenBank/DDBJ databases">
        <title>Multicomponent nature underlies the extraordinary mechanical properties of spider dragline silk.</title>
        <authorList>
            <person name="Kono N."/>
            <person name="Nakamura H."/>
            <person name="Mori M."/>
            <person name="Yoshida Y."/>
            <person name="Ohtoshi R."/>
            <person name="Malay A.D."/>
            <person name="Moran D.A.P."/>
            <person name="Tomita M."/>
            <person name="Numata K."/>
            <person name="Arakawa K."/>
        </authorList>
    </citation>
    <scope>NUCLEOTIDE SEQUENCE</scope>
</reference>
<evidence type="ECO:0000313" key="2">
    <source>
        <dbReference type="Proteomes" id="UP000886998"/>
    </source>
</evidence>
<keyword evidence="2" id="KW-1185">Reference proteome</keyword>
<comment type="caution">
    <text evidence="1">The sequence shown here is derived from an EMBL/GenBank/DDBJ whole genome shotgun (WGS) entry which is preliminary data.</text>
</comment>
<name>A0A8X6XHD2_9ARAC</name>
<evidence type="ECO:0000313" key="1">
    <source>
        <dbReference type="EMBL" id="GFY53293.1"/>
    </source>
</evidence>
<gene>
    <name evidence="1" type="ORF">TNIN_172541</name>
</gene>